<gene>
    <name evidence="1" type="ORF">RRG08_007896</name>
</gene>
<name>A0AAE0XWQ3_9GAST</name>
<evidence type="ECO:0000313" key="1">
    <source>
        <dbReference type="EMBL" id="KAK3720275.1"/>
    </source>
</evidence>
<reference evidence="1" key="1">
    <citation type="journal article" date="2023" name="G3 (Bethesda)">
        <title>A reference genome for the long-term kleptoplast-retaining sea slug Elysia crispata morphotype clarki.</title>
        <authorList>
            <person name="Eastman K.E."/>
            <person name="Pendleton A.L."/>
            <person name="Shaikh M.A."/>
            <person name="Suttiyut T."/>
            <person name="Ogas R."/>
            <person name="Tomko P."/>
            <person name="Gavelis G."/>
            <person name="Widhalm J.R."/>
            <person name="Wisecaver J.H."/>
        </authorList>
    </citation>
    <scope>NUCLEOTIDE SEQUENCE</scope>
    <source>
        <strain evidence="1">ECLA1</strain>
    </source>
</reference>
<protein>
    <submittedName>
        <fullName evidence="1">Uncharacterized protein</fullName>
    </submittedName>
</protein>
<proteinExistence type="predicted"/>
<keyword evidence="2" id="KW-1185">Reference proteome</keyword>
<sequence>MRSANAVQTCSFLLWWKHSTWSAHGQFDQSFEPTPFKSLVIGSPDSARSSVWCNSVGSSAAARAGAAYTINITIIAVVV</sequence>
<comment type="caution">
    <text evidence="1">The sequence shown here is derived from an EMBL/GenBank/DDBJ whole genome shotgun (WGS) entry which is preliminary data.</text>
</comment>
<dbReference type="Proteomes" id="UP001283361">
    <property type="component" value="Unassembled WGS sequence"/>
</dbReference>
<dbReference type="AlphaFoldDB" id="A0AAE0XWQ3"/>
<organism evidence="1 2">
    <name type="scientific">Elysia crispata</name>
    <name type="common">lettuce slug</name>
    <dbReference type="NCBI Taxonomy" id="231223"/>
    <lineage>
        <taxon>Eukaryota</taxon>
        <taxon>Metazoa</taxon>
        <taxon>Spiralia</taxon>
        <taxon>Lophotrochozoa</taxon>
        <taxon>Mollusca</taxon>
        <taxon>Gastropoda</taxon>
        <taxon>Heterobranchia</taxon>
        <taxon>Euthyneura</taxon>
        <taxon>Panpulmonata</taxon>
        <taxon>Sacoglossa</taxon>
        <taxon>Placobranchoidea</taxon>
        <taxon>Plakobranchidae</taxon>
        <taxon>Elysia</taxon>
    </lineage>
</organism>
<accession>A0AAE0XWQ3</accession>
<evidence type="ECO:0000313" key="2">
    <source>
        <dbReference type="Proteomes" id="UP001283361"/>
    </source>
</evidence>
<dbReference type="EMBL" id="JAWDGP010007407">
    <property type="protein sequence ID" value="KAK3720275.1"/>
    <property type="molecule type" value="Genomic_DNA"/>
</dbReference>